<dbReference type="AlphaFoldDB" id="A0A5Q6RPN2"/>
<evidence type="ECO:0000313" key="2">
    <source>
        <dbReference type="Proteomes" id="UP000307768"/>
    </source>
</evidence>
<dbReference type="Proteomes" id="UP000307768">
    <property type="component" value="Unassembled WGS sequence"/>
</dbReference>
<reference evidence="1 2" key="1">
    <citation type="submission" date="2019-09" db="EMBL/GenBank/DDBJ databases">
        <title>Mumia zhuanghuii sp. nov. isolated from the intestinal contents of plateau pika (Ochotona curzoniae) in the Qinghai-Tibet plateau of China.</title>
        <authorList>
            <person name="Tian Z."/>
        </authorList>
    </citation>
    <scope>NUCLEOTIDE SEQUENCE [LARGE SCALE GENOMIC DNA]</scope>
    <source>
        <strain evidence="2">350</strain>
    </source>
</reference>
<proteinExistence type="predicted"/>
<dbReference type="RefSeq" id="WP_149771203.1">
    <property type="nucleotide sequence ID" value="NZ_VDFQ02000006.1"/>
</dbReference>
<gene>
    <name evidence="1" type="ORF">FE697_019000</name>
</gene>
<comment type="caution">
    <text evidence="1">The sequence shown here is derived from an EMBL/GenBank/DDBJ whole genome shotgun (WGS) entry which is preliminary data.</text>
</comment>
<organism evidence="1 2">
    <name type="scientific">Mumia zhuanghuii</name>
    <dbReference type="NCBI Taxonomy" id="2585211"/>
    <lineage>
        <taxon>Bacteria</taxon>
        <taxon>Bacillati</taxon>
        <taxon>Actinomycetota</taxon>
        <taxon>Actinomycetes</taxon>
        <taxon>Propionibacteriales</taxon>
        <taxon>Nocardioidaceae</taxon>
        <taxon>Mumia</taxon>
    </lineage>
</organism>
<evidence type="ECO:0000313" key="1">
    <source>
        <dbReference type="EMBL" id="KAA1419979.1"/>
    </source>
</evidence>
<sequence>MTYQLRADVGVIDEASADLTRYAGALAEYRESLRAESASALATFGGGVGSEEHAAAMRIVDTLVDEHLAVVTRQGAGAAAAGDTFGAAGARMRTVLGSGS</sequence>
<protein>
    <submittedName>
        <fullName evidence="1">Uncharacterized protein</fullName>
    </submittedName>
</protein>
<name>A0A5Q6RPN2_9ACTN</name>
<accession>A0A5Q6RPN2</accession>
<dbReference type="EMBL" id="VDFQ02000006">
    <property type="protein sequence ID" value="KAA1419979.1"/>
    <property type="molecule type" value="Genomic_DNA"/>
</dbReference>